<dbReference type="InterPro" id="IPR036073">
    <property type="entry name" value="Desulfoferrodoxin_Fe-bd_dom_sf"/>
</dbReference>
<dbReference type="STRING" id="1408281.Epro_1202"/>
<evidence type="ECO:0000313" key="8">
    <source>
        <dbReference type="Proteomes" id="UP000035337"/>
    </source>
</evidence>
<dbReference type="GO" id="GO:0016491">
    <property type="term" value="F:oxidoreductase activity"/>
    <property type="evidence" value="ECO:0007669"/>
    <property type="project" value="InterPro"/>
</dbReference>
<dbReference type="SUPFAM" id="SSF49367">
    <property type="entry name" value="Superoxide reductase-like"/>
    <property type="match status" value="1"/>
</dbReference>
<dbReference type="InterPro" id="IPR002742">
    <property type="entry name" value="Desulfoferrodoxin_Fe-bd_dom"/>
</dbReference>
<dbReference type="EMBL" id="CP009498">
    <property type="protein sequence ID" value="AKL98581.1"/>
    <property type="molecule type" value="Genomic_DNA"/>
</dbReference>
<accession>A0A0G3WIV7</accession>
<dbReference type="PANTHER" id="PTHR36541:SF1">
    <property type="entry name" value="SUPEROXIDE REDUCTASE-RELATED"/>
    <property type="match status" value="1"/>
</dbReference>
<evidence type="ECO:0000256" key="2">
    <source>
        <dbReference type="ARBA" id="ARBA00022448"/>
    </source>
</evidence>
<dbReference type="AlphaFoldDB" id="A0A0G3WIV7"/>
<evidence type="ECO:0000259" key="6">
    <source>
        <dbReference type="Pfam" id="PF01880"/>
    </source>
</evidence>
<feature type="domain" description="Desulfoferrodoxin ferrous iron-binding" evidence="6">
    <location>
        <begin position="48"/>
        <end position="142"/>
    </location>
</feature>
<name>A0A0G3WIV7_9BACT</name>
<dbReference type="Pfam" id="PF01880">
    <property type="entry name" value="Desulfoferrodox"/>
    <property type="match status" value="1"/>
</dbReference>
<reference evidence="7 8" key="1">
    <citation type="submission" date="2014-09" db="EMBL/GenBank/DDBJ databases">
        <title>Complete genome sequence of Endomicrobium proavitum.</title>
        <authorList>
            <person name="Zheng H."/>
        </authorList>
    </citation>
    <scope>NUCLEOTIDE SEQUENCE [LARGE SCALE GENOMIC DNA]</scope>
    <source>
        <strain evidence="7 8">Rsa215</strain>
    </source>
</reference>
<protein>
    <submittedName>
        <fullName evidence="7">Putative superoxide reductase</fullName>
    </submittedName>
</protein>
<organism evidence="7 8">
    <name type="scientific">Endomicrobium proavitum</name>
    <dbReference type="NCBI Taxonomy" id="1408281"/>
    <lineage>
        <taxon>Bacteria</taxon>
        <taxon>Pseudomonadati</taxon>
        <taxon>Elusimicrobiota</taxon>
        <taxon>Endomicrobiia</taxon>
        <taxon>Endomicrobiales</taxon>
        <taxon>Endomicrobiaceae</taxon>
        <taxon>Endomicrobium</taxon>
    </lineage>
</organism>
<dbReference type="PANTHER" id="PTHR36541">
    <property type="entry name" value="SUPEROXIDE REDUCTASE-RELATED"/>
    <property type="match status" value="1"/>
</dbReference>
<dbReference type="RefSeq" id="WP_052571248.1">
    <property type="nucleotide sequence ID" value="NZ_CP009498.1"/>
</dbReference>
<dbReference type="KEGG" id="epo:Epro_1202"/>
<proteinExistence type="inferred from homology"/>
<dbReference type="Proteomes" id="UP000035337">
    <property type="component" value="Chromosome"/>
</dbReference>
<dbReference type="OrthoDB" id="9814936at2"/>
<evidence type="ECO:0000256" key="5">
    <source>
        <dbReference type="ARBA" id="ARBA00023004"/>
    </source>
</evidence>
<evidence type="ECO:0000256" key="3">
    <source>
        <dbReference type="ARBA" id="ARBA00022723"/>
    </source>
</evidence>
<dbReference type="GO" id="GO:0005506">
    <property type="term" value="F:iron ion binding"/>
    <property type="evidence" value="ECO:0007669"/>
    <property type="project" value="InterPro"/>
</dbReference>
<dbReference type="SUPFAM" id="SSF57802">
    <property type="entry name" value="Rubredoxin-like"/>
    <property type="match status" value="1"/>
</dbReference>
<keyword evidence="2" id="KW-0813">Transport</keyword>
<keyword evidence="8" id="KW-1185">Reference proteome</keyword>
<keyword evidence="3" id="KW-0479">Metal-binding</keyword>
<evidence type="ECO:0000313" key="7">
    <source>
        <dbReference type="EMBL" id="AKL98581.1"/>
    </source>
</evidence>
<dbReference type="Gene3D" id="2.20.28.10">
    <property type="match status" value="1"/>
</dbReference>
<keyword evidence="4" id="KW-0249">Electron transport</keyword>
<evidence type="ECO:0000256" key="1">
    <source>
        <dbReference type="ARBA" id="ARBA00005941"/>
    </source>
</evidence>
<dbReference type="Gene3D" id="2.60.40.730">
    <property type="entry name" value="SOR catalytic domain"/>
    <property type="match status" value="1"/>
</dbReference>
<dbReference type="InterPro" id="IPR051233">
    <property type="entry name" value="Desulfoferrodoxin_SOR"/>
</dbReference>
<comment type="similarity">
    <text evidence="1">Belongs to the desulfoferrodoxin family.</text>
</comment>
<evidence type="ECO:0000256" key="4">
    <source>
        <dbReference type="ARBA" id="ARBA00022982"/>
    </source>
</evidence>
<gene>
    <name evidence="7" type="primary">sor</name>
    <name evidence="7" type="ORF">Epro_1202</name>
</gene>
<keyword evidence="5" id="KW-0408">Iron</keyword>
<sequence length="147" mass="16273">MKGLVCKLCGYVALDGKTDDCPICHMKNAFEEKEDAYKTPDFIAEKGESEKKHIPAFTVVEKCGLIAGAGCIDVHVKIGEILHPALPEHHITNITFYLDNKFISWVELTSDVNPAAVVHLKGGAKGKVQVIENCNVHGRWFNEIEIK</sequence>